<dbReference type="InterPro" id="IPR040414">
    <property type="entry name" value="CID1/CID2"/>
</dbReference>
<dbReference type="RefSeq" id="XP_008449215.1">
    <property type="nucleotide sequence ID" value="XM_008450993.2"/>
</dbReference>
<dbReference type="GO" id="GO:0009617">
    <property type="term" value="P:response to bacterium"/>
    <property type="evidence" value="ECO:0007669"/>
    <property type="project" value="EnsemblPlants"/>
</dbReference>
<dbReference type="eggNOG" id="ENOG502S19Q">
    <property type="taxonomic scope" value="Eukaryota"/>
</dbReference>
<accession>A0A1S3BLI8</accession>
<dbReference type="GO" id="GO:0009644">
    <property type="term" value="P:response to high light intensity"/>
    <property type="evidence" value="ECO:0007669"/>
    <property type="project" value="EnsemblPlants"/>
</dbReference>
<evidence type="ECO:0000313" key="1">
    <source>
        <dbReference type="EnsemblPlants" id="MELO3C014211.2.1"/>
    </source>
</evidence>
<dbReference type="GeneID" id="103491162"/>
<evidence type="ECO:0000313" key="2">
    <source>
        <dbReference type="Proteomes" id="UP001652600"/>
    </source>
</evidence>
<evidence type="ECO:0000313" key="3">
    <source>
        <dbReference type="RefSeq" id="XP_008449215.1"/>
    </source>
</evidence>
<organism evidence="2 3">
    <name type="scientific">Cucumis melo</name>
    <name type="common">Muskmelon</name>
    <dbReference type="NCBI Taxonomy" id="3656"/>
    <lineage>
        <taxon>Eukaryota</taxon>
        <taxon>Viridiplantae</taxon>
        <taxon>Streptophyta</taxon>
        <taxon>Embryophyta</taxon>
        <taxon>Tracheophyta</taxon>
        <taxon>Spermatophyta</taxon>
        <taxon>Magnoliopsida</taxon>
        <taxon>eudicotyledons</taxon>
        <taxon>Gunneridae</taxon>
        <taxon>Pentapetalae</taxon>
        <taxon>rosids</taxon>
        <taxon>fabids</taxon>
        <taxon>Cucurbitales</taxon>
        <taxon>Cucurbitaceae</taxon>
        <taxon>Benincaseae</taxon>
        <taxon>Cucumis</taxon>
    </lineage>
</organism>
<dbReference type="AlphaFoldDB" id="A0A1S3BLI8"/>
<dbReference type="PANTHER" id="PTHR33790:SF10">
    <property type="entry name" value="PROTEIN EARLY RESPONSIVE TO DEHYDRATION 15"/>
    <property type="match status" value="1"/>
</dbReference>
<dbReference type="KEGG" id="cmo:103491162"/>
<reference evidence="1" key="1">
    <citation type="submission" date="2023-03" db="UniProtKB">
        <authorList>
            <consortium name="EnsemblPlants"/>
        </authorList>
    </citation>
    <scope>IDENTIFICATION</scope>
</reference>
<dbReference type="OrthoDB" id="628205at2759"/>
<gene>
    <name evidence="3" type="primary">LOC103491162</name>
    <name evidence="1" type="synonym">103491162</name>
</gene>
<keyword evidence="2" id="KW-1185">Reference proteome</keyword>
<proteinExistence type="predicted"/>
<dbReference type="InterPro" id="IPR009818">
    <property type="entry name" value="PAM2_motif"/>
</dbReference>
<reference evidence="3" key="2">
    <citation type="submission" date="2025-04" db="UniProtKB">
        <authorList>
            <consortium name="RefSeq"/>
        </authorList>
    </citation>
    <scope>IDENTIFICATION</scope>
</reference>
<dbReference type="InParanoid" id="A0A1S3BLI8"/>
<name>A0A1S3BLI8_CUCME</name>
<dbReference type="EnsemblPlants" id="MELO3C014211.2.1">
    <property type="protein sequence ID" value="MELO3C014211.2.1"/>
    <property type="gene ID" value="MELO3C014211.2"/>
</dbReference>
<dbReference type="Proteomes" id="UP001652600">
    <property type="component" value="Chromosome 8"/>
</dbReference>
<dbReference type="PANTHER" id="PTHR33790">
    <property type="entry name" value="OS05G0344200 PROTEIN"/>
    <property type="match status" value="1"/>
</dbReference>
<dbReference type="GO" id="GO:0010196">
    <property type="term" value="P:nonphotochemical quenching"/>
    <property type="evidence" value="ECO:0007669"/>
    <property type="project" value="EnsemblPlants"/>
</dbReference>
<protein>
    <submittedName>
        <fullName evidence="3">Protein EARLY RESPONSIVE TO DEHYDRATION 15</fullName>
    </submittedName>
</protein>
<dbReference type="Gramene" id="MELO3C014211.2.1">
    <property type="protein sequence ID" value="MELO3C014211.2.1"/>
    <property type="gene ID" value="MELO3C014211.2"/>
</dbReference>
<dbReference type="Pfam" id="PF07145">
    <property type="entry name" value="PAM2"/>
    <property type="match status" value="1"/>
</dbReference>
<sequence>MALASVEGSSKLNPNAPLFIPAAYQVEDFSPQWWQLVTTSTWYRDYWLSQHQEESDFYIDGEGEDDFSNDIAEFLPEAFDLDANEELRTMEAEFEEFIQASLNEGYHPEK</sequence>